<name>A0A0G1YIG9_9BACT</name>
<dbReference type="SUPFAM" id="SSF63411">
    <property type="entry name" value="LuxS/MPP-like metallohydrolase"/>
    <property type="match status" value="2"/>
</dbReference>
<evidence type="ECO:0000313" key="6">
    <source>
        <dbReference type="Proteomes" id="UP000034224"/>
    </source>
</evidence>
<evidence type="ECO:0000256" key="2">
    <source>
        <dbReference type="RuleBase" id="RU004447"/>
    </source>
</evidence>
<dbReference type="Pfam" id="PF00675">
    <property type="entry name" value="Peptidase_M16"/>
    <property type="match status" value="1"/>
</dbReference>
<dbReference type="AlphaFoldDB" id="A0A0G1YIG9"/>
<dbReference type="GO" id="GO:0004222">
    <property type="term" value="F:metalloendopeptidase activity"/>
    <property type="evidence" value="ECO:0007669"/>
    <property type="project" value="InterPro"/>
</dbReference>
<dbReference type="STRING" id="1618665.UY55_C0004G0010"/>
<evidence type="ECO:0000256" key="1">
    <source>
        <dbReference type="ARBA" id="ARBA00007261"/>
    </source>
</evidence>
<proteinExistence type="inferred from homology"/>
<organism evidence="5 6">
    <name type="scientific">Candidatus Jorgensenbacteria bacterium GW2011_GWB1_50_10</name>
    <dbReference type="NCBI Taxonomy" id="1618665"/>
    <lineage>
        <taxon>Bacteria</taxon>
        <taxon>Candidatus Joergenseniibacteriota</taxon>
    </lineage>
</organism>
<dbReference type="PATRIC" id="fig|1618665.3.peg.647"/>
<dbReference type="InterPro" id="IPR050361">
    <property type="entry name" value="MPP/UQCRC_Complex"/>
</dbReference>
<evidence type="ECO:0000313" key="5">
    <source>
        <dbReference type="EMBL" id="KKW14757.1"/>
    </source>
</evidence>
<dbReference type="PANTHER" id="PTHR11851">
    <property type="entry name" value="METALLOPROTEASE"/>
    <property type="match status" value="1"/>
</dbReference>
<sequence>MQDFRRIILDNGLRLILVPQPGNLAATVAVAVEAGSKYETKEINGLSHFLEHTCFKGTTKRPRAIDISSELDGMGANYNAFTSQEMTAYHVKARKESLEKVLDVIADVYLNPVFDPKEIDKERGVITEEINMIEDTPQRRIHDFFMELVYGDQPAGWDVAGRKEVIARLTREDLMKYRSEHYIAPATTVVVSGGFDEKGIEKKIAGYFSGLKDGKKSGKVPVHESQDKPAELIKTKDSDQTHLVMGFRAFSLFDKRRFALEVLADILGSGFSSRLWQKIREEMGAAYYVRASADLYSDHGLIEMWAGVDHKKLEDVIKASLEGFARFRDEKVGEAELERAKEHLVGNLFLSLETSDELAFYYGLQEIQNLPILTPDALAKEIKAVSAEDIQSVARDLFRNEGLNFAVIGPFKEKSFSDILKI</sequence>
<dbReference type="EMBL" id="LCQK01000004">
    <property type="protein sequence ID" value="KKW14757.1"/>
    <property type="molecule type" value="Genomic_DNA"/>
</dbReference>
<dbReference type="InterPro" id="IPR001431">
    <property type="entry name" value="Pept_M16_Zn_BS"/>
</dbReference>
<evidence type="ECO:0000259" key="4">
    <source>
        <dbReference type="Pfam" id="PF05193"/>
    </source>
</evidence>
<dbReference type="GO" id="GO:0046872">
    <property type="term" value="F:metal ion binding"/>
    <property type="evidence" value="ECO:0007669"/>
    <property type="project" value="InterPro"/>
</dbReference>
<dbReference type="InterPro" id="IPR011249">
    <property type="entry name" value="Metalloenz_LuxS/M16"/>
</dbReference>
<dbReference type="Proteomes" id="UP000034224">
    <property type="component" value="Unassembled WGS sequence"/>
</dbReference>
<comment type="similarity">
    <text evidence="1 2">Belongs to the peptidase M16 family.</text>
</comment>
<dbReference type="PROSITE" id="PS00143">
    <property type="entry name" value="INSULINASE"/>
    <property type="match status" value="1"/>
</dbReference>
<dbReference type="InterPro" id="IPR011765">
    <property type="entry name" value="Pept_M16_N"/>
</dbReference>
<protein>
    <submittedName>
        <fullName evidence="5">Peptidase M16 domain protein</fullName>
    </submittedName>
</protein>
<dbReference type="GO" id="GO:0006508">
    <property type="term" value="P:proteolysis"/>
    <property type="evidence" value="ECO:0007669"/>
    <property type="project" value="InterPro"/>
</dbReference>
<dbReference type="PANTHER" id="PTHR11851:SF49">
    <property type="entry name" value="MITOCHONDRIAL-PROCESSING PEPTIDASE SUBUNIT ALPHA"/>
    <property type="match status" value="1"/>
</dbReference>
<dbReference type="Pfam" id="PF05193">
    <property type="entry name" value="Peptidase_M16_C"/>
    <property type="match status" value="1"/>
</dbReference>
<accession>A0A0G1YIG9</accession>
<feature type="domain" description="Peptidase M16 N-terminal" evidence="3">
    <location>
        <begin position="20"/>
        <end position="157"/>
    </location>
</feature>
<gene>
    <name evidence="5" type="ORF">UY55_C0004G0010</name>
</gene>
<evidence type="ECO:0000259" key="3">
    <source>
        <dbReference type="Pfam" id="PF00675"/>
    </source>
</evidence>
<reference evidence="5 6" key="1">
    <citation type="journal article" date="2015" name="Nature">
        <title>rRNA introns, odd ribosomes, and small enigmatic genomes across a large radiation of phyla.</title>
        <authorList>
            <person name="Brown C.T."/>
            <person name="Hug L.A."/>
            <person name="Thomas B.C."/>
            <person name="Sharon I."/>
            <person name="Castelle C.J."/>
            <person name="Singh A."/>
            <person name="Wilkins M.J."/>
            <person name="Williams K.H."/>
            <person name="Banfield J.F."/>
        </authorList>
    </citation>
    <scope>NUCLEOTIDE SEQUENCE [LARGE SCALE GENOMIC DNA]</scope>
</reference>
<dbReference type="Gene3D" id="3.30.830.10">
    <property type="entry name" value="Metalloenzyme, LuxS/M16 peptidase-like"/>
    <property type="match status" value="2"/>
</dbReference>
<comment type="caution">
    <text evidence="5">The sequence shown here is derived from an EMBL/GenBank/DDBJ whole genome shotgun (WGS) entry which is preliminary data.</text>
</comment>
<feature type="domain" description="Peptidase M16 C-terminal" evidence="4">
    <location>
        <begin position="169"/>
        <end position="343"/>
    </location>
</feature>
<dbReference type="InterPro" id="IPR007863">
    <property type="entry name" value="Peptidase_M16_C"/>
</dbReference>